<comment type="caution">
    <text evidence="2">The sequence shown here is derived from an EMBL/GenBank/DDBJ whole genome shotgun (WGS) entry which is preliminary data.</text>
</comment>
<dbReference type="AlphaFoldDB" id="A0A246GG65"/>
<feature type="coiled-coil region" evidence="1">
    <location>
        <begin position="528"/>
        <end position="611"/>
    </location>
</feature>
<sequence length="618" mass="73715">MQEEMNDNLLQADGNDQNLSQSHTQLAIETIENLNAEVSEDNTLEEEHEIPMKDYHTMSMDLLITEFEQLISINKIMAIRNHIEEIKSAFLSKYNLFIEEKREEFLQENPAEDFEYYYQTKAKFDSLYNDYKNNKNIHFKNLEAKLKSNLQNRLYLIEELKTLLASNAEIKDLLKQFNDIRDRWKNAGAIPKDKYNHVWNNYHFHVENFYDLLHLDREARDLEFKHNLDKKLKIIERAKALLNELDVFKAFGELQLLHKVWKEEIGPVSKEHREEIWKAFSEVTKQMHEKRENLFEQQRLKEEENLVIKKDIINQINQVAEEKIAIHSSWQRQINKIEKLRKAFFEAGKVPSEVNEETWSDFKNAVRNFNANKNSFYKEIKKEQQSNLDKKNALVAKAKELMNNDKFEATTPIMKKIQEDWKLIGHVPKKFSDSVWAEFKEACNHYFDRLTAFRNQNEAIEIISFDKKKDYLEAIKSFTLTGDHKNDLEAIKKHIETWKSFGKVPFSRRHIEGKFNKVLDGLFENLTSSKREAEMMRFNSRLEQLTQEGKNKIDGEKIFIQRKIEEVQNEIFQLENNIQFFSNAKKDNPMIIEVKKNIERNKEELAMWKEKLKQIFSL</sequence>
<reference evidence="2 3" key="1">
    <citation type="journal article" date="2017" name="Infect. Genet. Evol.">
        <title>Comparative genome analysis of fish pathogen Flavobacterium columnare reveals extensive sequence diversity within the species.</title>
        <authorList>
            <person name="Kayansamruaj P."/>
            <person name="Dong H.T."/>
            <person name="Hirono I."/>
            <person name="Kondo H."/>
            <person name="Senapin S."/>
            <person name="Rodkhum C."/>
        </authorList>
    </citation>
    <scope>NUCLEOTIDE SEQUENCE [LARGE SCALE GENOMIC DNA]</scope>
    <source>
        <strain evidence="2 3">1215</strain>
    </source>
</reference>
<dbReference type="Proteomes" id="UP000197768">
    <property type="component" value="Unassembled WGS sequence"/>
</dbReference>
<organism evidence="2 3">
    <name type="scientific">Flavobacterium davisii</name>
    <dbReference type="NCBI Taxonomy" id="2906077"/>
    <lineage>
        <taxon>Bacteria</taxon>
        <taxon>Pseudomonadati</taxon>
        <taxon>Bacteroidota</taxon>
        <taxon>Flavobacteriia</taxon>
        <taxon>Flavobacteriales</taxon>
        <taxon>Flavobacteriaceae</taxon>
        <taxon>Flavobacterium</taxon>
    </lineage>
</organism>
<dbReference type="InterPro" id="IPR007139">
    <property type="entry name" value="DUF349"/>
</dbReference>
<evidence type="ECO:0000256" key="1">
    <source>
        <dbReference type="SAM" id="Coils"/>
    </source>
</evidence>
<accession>A0A246GG65</accession>
<dbReference type="Pfam" id="PF03993">
    <property type="entry name" value="DUF349"/>
    <property type="match status" value="5"/>
</dbReference>
<proteinExistence type="predicted"/>
<protein>
    <submittedName>
        <fullName evidence="2">Chromosome segregation protein</fullName>
    </submittedName>
</protein>
<evidence type="ECO:0000313" key="3">
    <source>
        <dbReference type="Proteomes" id="UP000197768"/>
    </source>
</evidence>
<evidence type="ECO:0000313" key="2">
    <source>
        <dbReference type="EMBL" id="OWP83166.1"/>
    </source>
</evidence>
<dbReference type="RefSeq" id="WP_088394196.1">
    <property type="nucleotide sequence ID" value="NZ_MTCZ01000156.1"/>
</dbReference>
<gene>
    <name evidence="2" type="ORF">BWK59_11985</name>
</gene>
<name>A0A246GG65_9FLAO</name>
<keyword evidence="1" id="KW-0175">Coiled coil</keyword>
<dbReference type="EMBL" id="MTCZ01000156">
    <property type="protein sequence ID" value="OWP83166.1"/>
    <property type="molecule type" value="Genomic_DNA"/>
</dbReference>